<evidence type="ECO:0000256" key="3">
    <source>
        <dbReference type="ARBA" id="ARBA00022562"/>
    </source>
</evidence>
<evidence type="ECO:0000256" key="16">
    <source>
        <dbReference type="ARBA" id="ARBA00023280"/>
    </source>
</evidence>
<dbReference type="EMBL" id="KF436846">
    <property type="protein sequence ID" value="ALJ32715.1"/>
    <property type="molecule type" value="Genomic_DNA"/>
</dbReference>
<evidence type="ECO:0000313" key="25">
    <source>
        <dbReference type="EMBL" id="ALJ32736.1"/>
    </source>
</evidence>
<feature type="zinc finger region" evidence="18">
    <location>
        <begin position="65"/>
        <end position="101"/>
    </location>
</feature>
<proteinExistence type="inferred from homology"/>
<evidence type="ECO:0000313" key="20">
    <source>
        <dbReference type="EMBL" id="ALJ32701.1"/>
    </source>
</evidence>
<dbReference type="EMBL" id="KF436845">
    <property type="protein sequence ID" value="ALJ32708.1"/>
    <property type="molecule type" value="Genomic_DNA"/>
</dbReference>
<dbReference type="GO" id="GO:0052170">
    <property type="term" value="P:symbiont-mediated suppression of host innate immune response"/>
    <property type="evidence" value="ECO:0007669"/>
    <property type="project" value="UniProtKB-KW"/>
</dbReference>
<evidence type="ECO:0000256" key="10">
    <source>
        <dbReference type="ARBA" id="ARBA00023015"/>
    </source>
</evidence>
<keyword evidence="10 18" id="KW-0805">Transcription regulation</keyword>
<keyword evidence="8 18" id="KW-1114">Inhibition of host interferon signaling pathway by virus</keyword>
<dbReference type="GO" id="GO:0006351">
    <property type="term" value="P:DNA-templated transcription"/>
    <property type="evidence" value="ECO:0007669"/>
    <property type="project" value="UniProtKB-UniRule"/>
</dbReference>
<evidence type="ECO:0000256" key="19">
    <source>
        <dbReference type="PIRNR" id="PIRNR003407"/>
    </source>
</evidence>
<reference evidence="27" key="2">
    <citation type="submission" date="2020-07" db="EMBL/GenBank/DDBJ databases">
        <authorList>
            <person name="Wienecke-Baldacchino K A."/>
        </authorList>
    </citation>
    <scope>NUCLEOTIDE SEQUENCE</scope>
    <source>
        <strain evidence="27">LNS0328678_HPV30</strain>
    </source>
</reference>
<evidence type="ECO:0000256" key="5">
    <source>
        <dbReference type="ARBA" id="ARBA00022632"/>
    </source>
</evidence>
<evidence type="ECO:0000256" key="17">
    <source>
        <dbReference type="ARBA" id="ARBA00023309"/>
    </source>
</evidence>
<keyword evidence="5 18" id="KW-1090">Inhibition of host innate immune response by virus</keyword>
<keyword evidence="1 18" id="KW-1121">Modulation of host cell cycle by virus</keyword>
<comment type="function">
    <text evidence="19">E7 protein has both transforming and trans-activating activities.</text>
</comment>
<dbReference type="Pfam" id="PF00527">
    <property type="entry name" value="E7"/>
    <property type="match status" value="1"/>
</dbReference>
<dbReference type="InterPro" id="IPR000148">
    <property type="entry name" value="Papilloma_E7"/>
</dbReference>
<keyword evidence="2 18" id="KW-0244">Early protein</keyword>
<dbReference type="EMBL" id="LR861842">
    <property type="protein sequence ID" value="CAD1807043.1"/>
    <property type="molecule type" value="Genomic_DNA"/>
</dbReference>
<evidence type="ECO:0000256" key="14">
    <source>
        <dbReference type="ARBA" id="ARBA00023200"/>
    </source>
</evidence>
<dbReference type="Proteomes" id="UP000168470">
    <property type="component" value="Genome"/>
</dbReference>
<protein>
    <recommendedName>
        <fullName evidence="18 19">Protein E7</fullName>
    </recommendedName>
</protein>
<dbReference type="GO" id="GO:0030430">
    <property type="term" value="C:host cell cytoplasm"/>
    <property type="evidence" value="ECO:0007669"/>
    <property type="project" value="UniProtKB-SubCell"/>
</dbReference>
<keyword evidence="7 18" id="KW-0863">Zinc-finger</keyword>
<comment type="similarity">
    <text evidence="18 19">Belongs to the papillomaviridae E7 protein family.</text>
</comment>
<accession>A0A0P0E464</accession>
<dbReference type="EMBL" id="KF436850">
    <property type="protein sequence ID" value="ALJ32743.1"/>
    <property type="molecule type" value="Genomic_DNA"/>
</dbReference>
<dbReference type="HAMAP" id="MF_04004">
    <property type="entry name" value="PPV_E7"/>
    <property type="match status" value="1"/>
</dbReference>
<evidence type="ECO:0000313" key="27">
    <source>
        <dbReference type="EMBL" id="CAD1807043.1"/>
    </source>
</evidence>
<dbReference type="GO" id="GO:0039502">
    <property type="term" value="P:symbiont-mediated suppression of host type I interferon-mediated signaling pathway"/>
    <property type="evidence" value="ECO:0007669"/>
    <property type="project" value="UniProtKB-UniRule"/>
</dbReference>
<dbReference type="GO" id="GO:0039645">
    <property type="term" value="P:symbiont-mediated perturbation of host cell cycle G1/S transition checkpoint"/>
    <property type="evidence" value="ECO:0007669"/>
    <property type="project" value="UniProtKB-UniRule"/>
</dbReference>
<dbReference type="Proteomes" id="UP000171342">
    <property type="component" value="Genome"/>
</dbReference>
<evidence type="ECO:0000313" key="23">
    <source>
        <dbReference type="EMBL" id="ALJ32722.1"/>
    </source>
</evidence>
<gene>
    <name evidence="18 23" type="primary">E7</name>
</gene>
<evidence type="ECO:0000256" key="2">
    <source>
        <dbReference type="ARBA" id="ARBA00022518"/>
    </source>
</evidence>
<keyword evidence="11 18" id="KW-0238">DNA-binding</keyword>
<evidence type="ECO:0000256" key="8">
    <source>
        <dbReference type="ARBA" id="ARBA00022830"/>
    </source>
</evidence>
<dbReference type="PIRSF" id="PIRSF003407">
    <property type="entry name" value="Papvi_E7"/>
    <property type="match status" value="1"/>
</dbReference>
<organismHost>
    <name type="scientific">Homo sapiens</name>
    <name type="common">Human</name>
    <dbReference type="NCBI Taxonomy" id="9606"/>
</organismHost>
<dbReference type="EMBL" id="KF436849">
    <property type="protein sequence ID" value="ALJ32736.1"/>
    <property type="molecule type" value="Genomic_DNA"/>
</dbReference>
<dbReference type="Gene3D" id="3.30.160.330">
    <property type="match status" value="1"/>
</dbReference>
<evidence type="ECO:0000256" key="4">
    <source>
        <dbReference type="ARBA" id="ARBA00022581"/>
    </source>
</evidence>
<evidence type="ECO:0000313" key="29">
    <source>
        <dbReference type="Proteomes" id="UP000134155"/>
    </source>
</evidence>
<evidence type="ECO:0000313" key="26">
    <source>
        <dbReference type="EMBL" id="ALJ32743.1"/>
    </source>
</evidence>
<dbReference type="Proteomes" id="UP000140399">
    <property type="component" value="Genome"/>
</dbReference>
<dbReference type="GO" id="GO:0003700">
    <property type="term" value="F:DNA-binding transcription factor activity"/>
    <property type="evidence" value="ECO:0007669"/>
    <property type="project" value="UniProtKB-UniRule"/>
</dbReference>
<reference evidence="28 29" key="1">
    <citation type="journal article" date="2013" name="Virology">
        <title>Human papillomavirus genome variants.</title>
        <authorList>
            <person name="Burk R.D."/>
            <person name="Harari A."/>
            <person name="Chen Z."/>
        </authorList>
    </citation>
    <scope>NUCLEOTIDE SEQUENCE [LARGE SCALE GENOMIC DNA]</scope>
    <source>
        <strain evidence="23">Qv03085</strain>
        <strain evidence="22">Qv19092</strain>
        <strain evidence="26">Qv31356</strain>
        <strain evidence="25">Qv32716</strain>
        <strain evidence="20">Rw060</strain>
        <strain evidence="21">Rw063</strain>
        <strain evidence="24">Rw120</strain>
    </source>
</reference>
<comment type="function">
    <text evidence="18">Plays a role in viral genome replication by driving entry of quiescent cells into the cell cycle. Stimulation of progression from G1 to S phase allows the virus to efficiently use the cellular DNA replicating machinery to achieve viral genome replication. E7 protein has both transforming and trans-activating activities. Induces the disassembly of the E2F1 transcription factor from RB1, with subsequent transcriptional activation of E2F1-regulated S-phase genes. Interferes with host histone deacetylation mediated by HDAC1 and HDAC2, leading to transcription activation. Plays also a role in the inhibition of both antiviral and antiproliferative functions of host interferon alpha. Interaction with host TMEM173/STING impairs the ability of TMEM173/STING to sense cytosolic DNA and promote the production of type I interferon (IFN-alpha and IFN-beta).</text>
</comment>
<dbReference type="GO" id="GO:0008270">
    <property type="term" value="F:zinc ion binding"/>
    <property type="evidence" value="ECO:0007669"/>
    <property type="project" value="UniProtKB-KW"/>
</dbReference>
<keyword evidence="14 18" id="KW-1035">Host cytoplasm</keyword>
<comment type="PTM">
    <text evidence="18">Highly phosphorylated.</text>
</comment>
<feature type="short sequence motif" description="Nuclear export signal" evidence="18">
    <location>
        <begin position="83"/>
        <end position="91"/>
    </location>
</feature>
<evidence type="ECO:0000256" key="6">
    <source>
        <dbReference type="ARBA" id="ARBA00022723"/>
    </source>
</evidence>
<keyword evidence="16 18" id="KW-0899">Viral immunoevasion</keyword>
<evidence type="ECO:0000313" key="28">
    <source>
        <dbReference type="Proteomes" id="UP000126546"/>
    </source>
</evidence>
<keyword evidence="12 18" id="KW-0010">Activator</keyword>
<evidence type="ECO:0000313" key="30">
    <source>
        <dbReference type="Proteomes" id="UP000140399"/>
    </source>
</evidence>
<dbReference type="EMBL" id="KF436848">
    <property type="protein sequence ID" value="ALJ32729.1"/>
    <property type="molecule type" value="Genomic_DNA"/>
</dbReference>
<dbReference type="Proteomes" id="UP000169291">
    <property type="component" value="Genome"/>
</dbReference>
<keyword evidence="3 18" id="KW-1048">Host nucleus</keyword>
<dbReference type="SUPFAM" id="SSF161234">
    <property type="entry name" value="E7 C-terminal domain-like"/>
    <property type="match status" value="1"/>
</dbReference>
<feature type="short sequence motif" description="LXCXE motif; interaction with host RB1 and TMEM173/STING" evidence="18">
    <location>
        <begin position="23"/>
        <end position="27"/>
    </location>
</feature>
<comment type="domain">
    <text evidence="18">The E7 terminal domain is an intrinsically disordered domain, whose flexibility and conformational transitions confer target adaptability to the oncoprotein. It allows adaptation to a variety of protein targets and exposes the PEST degradation sequence that regulates its turnover in the cell.</text>
</comment>
<evidence type="ECO:0000256" key="13">
    <source>
        <dbReference type="ARBA" id="ARBA00023163"/>
    </source>
</evidence>
<evidence type="ECO:0000256" key="9">
    <source>
        <dbReference type="ARBA" id="ARBA00022833"/>
    </source>
</evidence>
<dbReference type="GO" id="GO:0019904">
    <property type="term" value="F:protein domain specific binding"/>
    <property type="evidence" value="ECO:0007669"/>
    <property type="project" value="UniProtKB-UniRule"/>
</dbReference>
<keyword evidence="6 18" id="KW-0479">Metal-binding</keyword>
<dbReference type="Proteomes" id="UP000134155">
    <property type="component" value="Genome"/>
</dbReference>
<evidence type="ECO:0000313" key="21">
    <source>
        <dbReference type="EMBL" id="ALJ32708.1"/>
    </source>
</evidence>
<evidence type="ECO:0000256" key="18">
    <source>
        <dbReference type="HAMAP-Rule" id="MF_04004"/>
    </source>
</evidence>
<keyword evidence="15" id="KW-0922">Interferon antiviral system evasion</keyword>
<evidence type="ECO:0000313" key="22">
    <source>
        <dbReference type="EMBL" id="ALJ32715.1"/>
    </source>
</evidence>
<dbReference type="Proteomes" id="UP000158672">
    <property type="component" value="Genome"/>
</dbReference>
<keyword evidence="13 18" id="KW-0804">Transcription</keyword>
<keyword evidence="9 18" id="KW-0862">Zinc</keyword>
<organism evidence="23 30">
    <name type="scientific">Human papillomavirus 30</name>
    <dbReference type="NCBI Taxonomy" id="10611"/>
    <lineage>
        <taxon>Viruses</taxon>
        <taxon>Monodnaviria</taxon>
        <taxon>Shotokuvirae</taxon>
        <taxon>Cossaviricota</taxon>
        <taxon>Papovaviricetes</taxon>
        <taxon>Zurhausenvirales</taxon>
        <taxon>Papillomaviridae</taxon>
        <taxon>Firstpapillomavirinae</taxon>
        <taxon>Alphapapillomavirus</taxon>
        <taxon>Alphapapillomavirus 6</taxon>
    </lineage>
</organism>
<comment type="subcellular location">
    <subcellularLocation>
        <location evidence="18">Host cytoplasm</location>
    </subcellularLocation>
    <subcellularLocation>
        <location evidence="18">Host nucleus</location>
    </subcellularLocation>
    <text evidence="18">Predominantly found in the host nucleus.</text>
</comment>
<name>A0A0P0E464_HPV30</name>
<comment type="subunit">
    <text evidence="18">Homodimer. Homooligomer. Interacts with host RB1; this interaction induces dissociation of RB1-E2F1 complex thereby disrupting RB1 activity. Interacts with host EP300; this interaction represses EP300 transcriptional activity. Interacts with protein E2; this interaction inhibits E7 oncogenic activity. Interacts with host TMEM173/STING; this interaction impairs the ability of TMEM173/STING to sense cytosolic DNA and promote the production of type I interferon (IFN-alpha and IFN-beta).</text>
</comment>
<evidence type="ECO:0000256" key="7">
    <source>
        <dbReference type="ARBA" id="ARBA00022771"/>
    </source>
</evidence>
<dbReference type="GO" id="GO:0003677">
    <property type="term" value="F:DNA binding"/>
    <property type="evidence" value="ECO:0007669"/>
    <property type="project" value="UniProtKB-UniRule"/>
</dbReference>
<dbReference type="EMBL" id="KF436847">
    <property type="protein sequence ID" value="ALJ32722.1"/>
    <property type="molecule type" value="Genomic_DNA"/>
</dbReference>
<dbReference type="Proteomes" id="UP000126546">
    <property type="component" value="Segment"/>
</dbReference>
<evidence type="ECO:0000256" key="11">
    <source>
        <dbReference type="ARBA" id="ARBA00023125"/>
    </source>
</evidence>
<keyword evidence="17 18" id="KW-1078">G1/S host cell cycle checkpoint dysregulation by virus</keyword>
<dbReference type="GO" id="GO:0042025">
    <property type="term" value="C:host cell nucleus"/>
    <property type="evidence" value="ECO:0007669"/>
    <property type="project" value="UniProtKB-SubCell"/>
</dbReference>
<evidence type="ECO:0000256" key="12">
    <source>
        <dbReference type="ARBA" id="ARBA00023159"/>
    </source>
</evidence>
<evidence type="ECO:0000256" key="1">
    <source>
        <dbReference type="ARBA" id="ARBA00022504"/>
    </source>
</evidence>
<dbReference type="EMBL" id="KF436844">
    <property type="protein sequence ID" value="ALJ32701.1"/>
    <property type="molecule type" value="Genomic_DNA"/>
</dbReference>
<sequence>MHGKVTTIPEYILDLVPQTEIDLHCYEQLNSSEEEDEDEVDHLQKQPQQARQEEQHPCYLINTQCCRCASAVQLAVQSSTKELRALQQMLMGALELVCPLCATRR</sequence>
<comment type="caution">
    <text evidence="18">Lacks conserved residue(s) required for the propagation of feature annotation.</text>
</comment>
<keyword evidence="4 18" id="KW-0945">Host-virus interaction</keyword>
<evidence type="ECO:0000256" key="15">
    <source>
        <dbReference type="ARBA" id="ARBA00023258"/>
    </source>
</evidence>
<evidence type="ECO:0000313" key="24">
    <source>
        <dbReference type="EMBL" id="ALJ32729.1"/>
    </source>
</evidence>